<dbReference type="CDD" id="cd03145">
    <property type="entry name" value="GAT1_cyanophycinase"/>
    <property type="match status" value="1"/>
</dbReference>
<gene>
    <name evidence="5" type="ORF">GTP41_21225</name>
</gene>
<evidence type="ECO:0000313" key="6">
    <source>
        <dbReference type="Proteomes" id="UP000448575"/>
    </source>
</evidence>
<dbReference type="GO" id="GO:0016740">
    <property type="term" value="F:transferase activity"/>
    <property type="evidence" value="ECO:0007669"/>
    <property type="project" value="UniProtKB-KW"/>
</dbReference>
<evidence type="ECO:0000313" key="5">
    <source>
        <dbReference type="EMBL" id="MYN04620.1"/>
    </source>
</evidence>
<evidence type="ECO:0000256" key="3">
    <source>
        <dbReference type="ARBA" id="ARBA00022801"/>
    </source>
</evidence>
<name>A0A6N9HM93_9BURK</name>
<keyword evidence="5" id="KW-0808">Transferase</keyword>
<keyword evidence="3" id="KW-0378">Hydrolase</keyword>
<dbReference type="EMBL" id="WWCJ01000018">
    <property type="protein sequence ID" value="MYN04620.1"/>
    <property type="molecule type" value="Genomic_DNA"/>
</dbReference>
<dbReference type="SUPFAM" id="SSF52317">
    <property type="entry name" value="Class I glutamine amidotransferase-like"/>
    <property type="match status" value="1"/>
</dbReference>
<dbReference type="GO" id="GO:0006508">
    <property type="term" value="P:proteolysis"/>
    <property type="evidence" value="ECO:0007669"/>
    <property type="project" value="UniProtKB-KW"/>
</dbReference>
<reference evidence="5 6" key="1">
    <citation type="submission" date="2019-12" db="EMBL/GenBank/DDBJ databases">
        <title>Novel species isolated from a subtropical stream in China.</title>
        <authorList>
            <person name="Lu H."/>
        </authorList>
    </citation>
    <scope>NUCLEOTIDE SEQUENCE [LARGE SCALE GENOMIC DNA]</scope>
    <source>
        <strain evidence="5 6">DS3</strain>
    </source>
</reference>
<dbReference type="InterPro" id="IPR005320">
    <property type="entry name" value="Peptidase_S51"/>
</dbReference>
<evidence type="ECO:0000256" key="2">
    <source>
        <dbReference type="ARBA" id="ARBA00022670"/>
    </source>
</evidence>
<keyword evidence="5" id="KW-0315">Glutamine amidotransferase</keyword>
<feature type="non-terminal residue" evidence="5">
    <location>
        <position position="1"/>
    </location>
</feature>
<dbReference type="Proteomes" id="UP000448575">
    <property type="component" value="Unassembled WGS sequence"/>
</dbReference>
<protein>
    <submittedName>
        <fullName evidence="5">Type 1 glutamine amidotransferase-like domain-containing protein</fullName>
    </submittedName>
</protein>
<keyword evidence="2" id="KW-0645">Protease</keyword>
<accession>A0A6N9HM93</accession>
<organism evidence="5 6">
    <name type="scientific">Pseudoduganella guangdongensis</name>
    <dbReference type="NCBI Taxonomy" id="2692179"/>
    <lineage>
        <taxon>Bacteria</taxon>
        <taxon>Pseudomonadati</taxon>
        <taxon>Pseudomonadota</taxon>
        <taxon>Betaproteobacteria</taxon>
        <taxon>Burkholderiales</taxon>
        <taxon>Oxalobacteraceae</taxon>
        <taxon>Telluria group</taxon>
        <taxon>Pseudoduganella</taxon>
    </lineage>
</organism>
<comment type="similarity">
    <text evidence="1">Belongs to the peptidase S51 family.</text>
</comment>
<comment type="caution">
    <text evidence="5">The sequence shown here is derived from an EMBL/GenBank/DDBJ whole genome shotgun (WGS) entry which is preliminary data.</text>
</comment>
<dbReference type="PANTHER" id="PTHR36175">
    <property type="entry name" value="CYANOPHYCINASE"/>
    <property type="match status" value="1"/>
</dbReference>
<keyword evidence="4" id="KW-0720">Serine protease</keyword>
<evidence type="ECO:0000256" key="4">
    <source>
        <dbReference type="ARBA" id="ARBA00022825"/>
    </source>
</evidence>
<dbReference type="GO" id="GO:0008236">
    <property type="term" value="F:serine-type peptidase activity"/>
    <property type="evidence" value="ECO:0007669"/>
    <property type="project" value="UniProtKB-KW"/>
</dbReference>
<proteinExistence type="inferred from homology"/>
<dbReference type="InterPro" id="IPR029062">
    <property type="entry name" value="Class_I_gatase-like"/>
</dbReference>
<dbReference type="Gene3D" id="3.40.50.880">
    <property type="match status" value="1"/>
</dbReference>
<dbReference type="PANTHER" id="PTHR36175:SF1">
    <property type="entry name" value="CYANOPHYCINASE"/>
    <property type="match status" value="1"/>
</dbReference>
<keyword evidence="6" id="KW-1185">Reference proteome</keyword>
<dbReference type="RefSeq" id="WP_161027578.1">
    <property type="nucleotide sequence ID" value="NZ_WWCJ01000018.1"/>
</dbReference>
<dbReference type="Pfam" id="PF03575">
    <property type="entry name" value="Peptidase_S51"/>
    <property type="match status" value="1"/>
</dbReference>
<dbReference type="AlphaFoldDB" id="A0A6N9HM93"/>
<evidence type="ECO:0000256" key="1">
    <source>
        <dbReference type="ARBA" id="ARBA00006534"/>
    </source>
</evidence>
<sequence length="337" mass="35295">PSAAARPERSGANIAATLRRYGADAFVVPVAVRLAGSDYRARADDAALAEAVRAAGGVYFSGGDQALVTQALLRPDGSRSAVLQAVWDVYQRGGVIAGTSAGAAIMSSTMFHDPRPTLAMLQQGLTTGRDLAPGLGFIGGQVFIDQHFLVRGRFARMLPAMLHAGYQLGLGIDENTAVVVRAQRELEVVGYKGVLLADLSQASTTPGPFNVANARLSYLDRGDRFDLASGRHTPAPDKAGGRLDPARPALRGALYANDILANNAIVELMERLMDSDQPEALGVAGGDPRAAPPQPSFRFRLSRDAASVGYASDSAEAYSLLNVRLDAAPAAQGAANR</sequence>